<dbReference type="SUPFAM" id="SSF48452">
    <property type="entry name" value="TPR-like"/>
    <property type="match status" value="1"/>
</dbReference>
<feature type="domain" description="RRM" evidence="5">
    <location>
        <begin position="668"/>
        <end position="747"/>
    </location>
</feature>
<dbReference type="OrthoDB" id="360390at2759"/>
<sequence length="1042" mass="116797">MPRTRRRGGAYIRTLRDAVGLPPSSSSTPHRAANKVQGAANMDDTQSLEAVSDILNQISEKPLDIGLHLRHIELANKLDDLESQLSAFQMMADFVAVGDEVWLPLIEARETSVDLETEEGVAELLQLFERAESDYLSIPILQKHLKFILDGHARYTGEDAVPKPATLGEVFSTGWSLVHIEQIVAKGISHLSQSRLLFDAQRDWLLEQLETSSPEDRPILQEHLETLLNVRLKQPHSNSDETFQTYSSFTTKYKSPAEYEQLMVAASKVRGASVKAYERRDSLETSLTQSNNSLDSFAQYISFERRARYPDLLSTRGIYERAITEAASRRHKGEQGSEQALRAFWAGYLDAMRIQDVGIDVEQVLYTRALRSAPASGEVWSRYIRFLERAAKSMDTEGLESPADAYSRAISSGAMSDVENIISVTLAYTGWEKRRIEAQDPPDYDDLPNLIAAAESAIDLVLKADKAGDPKFRLEKFLAGLGDVGLVEDAVKVWKAASKKHKGNYAVWLNYTETLIKHKNFEEARSVFTEVHTKRMDWPEAVWEAWLSFEQLHGSVETIDSCLDKIEKAQAQLNFYRAREMEKAYQNQQQYAAAARASATDPATDAMNVDAQRPSAPEPSAMDVDTPAISSLDSKKRRTDEDEPSGETSKRARFETNPPALKRDRENTTVFVADLPEQVTEDELKSLFKDCGSIREVKITKLPNAVVALVEFFERDSVPAALTKDKKRLQGQEISYGMLFDVRWPSKKFKTTRRFCYVQFTSPDAAQQALELHRKELEPNLPLNVYISNPERKKERTDHDANEREVYVAGLSKFTTKADLEKLFATYGKVKDVRMATEQDGHARGYAFVEYEEPQDARRALDANNYELKKRRIAVTLADPRVRARHNKSETGLGRNAEIRSRSIRVRNLPPNTQEGLLQQTFEKVAAVRRVEVFADKREAAVELETAAEAGKLLLRTEPLVFNDVILQLSEEGKDGAPARPVAPPPKTGGLFVPRKAGAASRPRAGLGFARAPPPAESSGSGASNQANKGQDDFRKMLEGEK</sequence>
<dbReference type="PANTHER" id="PTHR24012">
    <property type="entry name" value="RNA BINDING PROTEIN"/>
    <property type="match status" value="1"/>
</dbReference>
<dbReference type="InterPro" id="IPR035979">
    <property type="entry name" value="RBD_domain_sf"/>
</dbReference>
<dbReference type="InterPro" id="IPR003107">
    <property type="entry name" value="HAT"/>
</dbReference>
<dbReference type="GeneID" id="6012386"/>
<feature type="region of interest" description="Disordered" evidence="4">
    <location>
        <begin position="595"/>
        <end position="658"/>
    </location>
</feature>
<feature type="compositionally biased region" description="Basic and acidic residues" evidence="4">
    <location>
        <begin position="1030"/>
        <end position="1042"/>
    </location>
</feature>
<dbReference type="InParanoid" id="A8NRT6"/>
<protein>
    <submittedName>
        <fullName evidence="6">RNA-binding protein Prp24</fullName>
    </submittedName>
</protein>
<dbReference type="OMA" id="LWARYIL"/>
<dbReference type="HOGENOM" id="CLU_003925_1_0_1"/>
<dbReference type="STRING" id="240176.A8NRT6"/>
<dbReference type="CDD" id="cd12296">
    <property type="entry name" value="RRM1_Prp24"/>
    <property type="match status" value="1"/>
</dbReference>
<dbReference type="Pfam" id="PF00076">
    <property type="entry name" value="RRM_1"/>
    <property type="match status" value="2"/>
</dbReference>
<feature type="compositionally biased region" description="Low complexity" evidence="4">
    <location>
        <begin position="595"/>
        <end position="606"/>
    </location>
</feature>
<evidence type="ECO:0000313" key="6">
    <source>
        <dbReference type="EMBL" id="EAU85916.2"/>
    </source>
</evidence>
<dbReference type="PROSITE" id="PS50102">
    <property type="entry name" value="RRM"/>
    <property type="match status" value="3"/>
</dbReference>
<evidence type="ECO:0000256" key="1">
    <source>
        <dbReference type="ARBA" id="ARBA00022737"/>
    </source>
</evidence>
<dbReference type="CDD" id="cd00590">
    <property type="entry name" value="RRM_SF"/>
    <property type="match status" value="1"/>
</dbReference>
<feature type="region of interest" description="Disordered" evidence="4">
    <location>
        <begin position="974"/>
        <end position="1042"/>
    </location>
</feature>
<dbReference type="GO" id="GO:0003723">
    <property type="term" value="F:RNA binding"/>
    <property type="evidence" value="ECO:0007669"/>
    <property type="project" value="UniProtKB-UniRule"/>
</dbReference>
<dbReference type="Gene3D" id="3.30.70.330">
    <property type="match status" value="4"/>
</dbReference>
<dbReference type="EMBL" id="AACS02000008">
    <property type="protein sequence ID" value="EAU85916.2"/>
    <property type="molecule type" value="Genomic_DNA"/>
</dbReference>
<dbReference type="InterPro" id="IPR034397">
    <property type="entry name" value="Prp24_RRM1"/>
</dbReference>
<dbReference type="Proteomes" id="UP000001861">
    <property type="component" value="Unassembled WGS sequence"/>
</dbReference>
<feature type="domain" description="RRM" evidence="5">
    <location>
        <begin position="902"/>
        <end position="972"/>
    </location>
</feature>
<evidence type="ECO:0000313" key="7">
    <source>
        <dbReference type="Proteomes" id="UP000001861"/>
    </source>
</evidence>
<dbReference type="Pfam" id="PF23085">
    <property type="entry name" value="RRM_PARP14_3"/>
    <property type="match status" value="1"/>
</dbReference>
<dbReference type="InterPro" id="IPR000504">
    <property type="entry name" value="RRM_dom"/>
</dbReference>
<dbReference type="KEGG" id="cci:CC1G_02939"/>
<dbReference type="SUPFAM" id="SSF54928">
    <property type="entry name" value="RNA-binding domain, RBD"/>
    <property type="match status" value="3"/>
</dbReference>
<dbReference type="AlphaFoldDB" id="A8NRT6"/>
<dbReference type="SMART" id="SM00360">
    <property type="entry name" value="RRM"/>
    <property type="match status" value="3"/>
</dbReference>
<keyword evidence="7" id="KW-1185">Reference proteome</keyword>
<dbReference type="VEuPathDB" id="FungiDB:CC1G_02939"/>
<dbReference type="eggNOG" id="KOG0128">
    <property type="taxonomic scope" value="Eukaryota"/>
</dbReference>
<accession>A8NRT6</accession>
<evidence type="ECO:0000259" key="5">
    <source>
        <dbReference type="PROSITE" id="PS50102"/>
    </source>
</evidence>
<dbReference type="Gene3D" id="1.25.40.10">
    <property type="entry name" value="Tetratricopeptide repeat domain"/>
    <property type="match status" value="2"/>
</dbReference>
<organism evidence="6 7">
    <name type="scientific">Coprinopsis cinerea (strain Okayama-7 / 130 / ATCC MYA-4618 / FGSC 9003)</name>
    <name type="common">Inky cap fungus</name>
    <name type="synonym">Hormographiella aspergillata</name>
    <dbReference type="NCBI Taxonomy" id="240176"/>
    <lineage>
        <taxon>Eukaryota</taxon>
        <taxon>Fungi</taxon>
        <taxon>Dikarya</taxon>
        <taxon>Basidiomycota</taxon>
        <taxon>Agaricomycotina</taxon>
        <taxon>Agaricomycetes</taxon>
        <taxon>Agaricomycetidae</taxon>
        <taxon>Agaricales</taxon>
        <taxon>Agaricineae</taxon>
        <taxon>Psathyrellaceae</taxon>
        <taxon>Coprinopsis</taxon>
    </lineage>
</organism>
<dbReference type="RefSeq" id="XP_001835851.2">
    <property type="nucleotide sequence ID" value="XM_001835799.2"/>
</dbReference>
<feature type="region of interest" description="Disordered" evidence="4">
    <location>
        <begin position="19"/>
        <end position="38"/>
    </location>
</feature>
<dbReference type="InterPro" id="IPR012677">
    <property type="entry name" value="Nucleotide-bd_a/b_plait_sf"/>
</dbReference>
<comment type="caution">
    <text evidence="6">The sequence shown here is derived from an EMBL/GenBank/DDBJ whole genome shotgun (WGS) entry which is preliminary data.</text>
</comment>
<evidence type="ECO:0000256" key="4">
    <source>
        <dbReference type="SAM" id="MobiDB-lite"/>
    </source>
</evidence>
<proteinExistence type="predicted"/>
<dbReference type="InterPro" id="IPR011990">
    <property type="entry name" value="TPR-like_helical_dom_sf"/>
</dbReference>
<feature type="domain" description="RRM" evidence="5">
    <location>
        <begin position="804"/>
        <end position="880"/>
    </location>
</feature>
<dbReference type="GO" id="GO:0006396">
    <property type="term" value="P:RNA processing"/>
    <property type="evidence" value="ECO:0007669"/>
    <property type="project" value="InterPro"/>
</dbReference>
<keyword evidence="1" id="KW-0677">Repeat</keyword>
<dbReference type="SMART" id="SM00386">
    <property type="entry name" value="HAT"/>
    <property type="match status" value="3"/>
</dbReference>
<dbReference type="FunCoup" id="A8NRT6">
    <property type="interactions" value="654"/>
</dbReference>
<evidence type="ECO:0000256" key="2">
    <source>
        <dbReference type="ARBA" id="ARBA00022884"/>
    </source>
</evidence>
<reference evidence="6 7" key="1">
    <citation type="journal article" date="2010" name="Proc. Natl. Acad. Sci. U.S.A.">
        <title>Insights into evolution of multicellular fungi from the assembled chromosomes of the mushroom Coprinopsis cinerea (Coprinus cinereus).</title>
        <authorList>
            <person name="Stajich J.E."/>
            <person name="Wilke S.K."/>
            <person name="Ahren D."/>
            <person name="Au C.H."/>
            <person name="Birren B.W."/>
            <person name="Borodovsky M."/>
            <person name="Burns C."/>
            <person name="Canback B."/>
            <person name="Casselton L.A."/>
            <person name="Cheng C.K."/>
            <person name="Deng J."/>
            <person name="Dietrich F.S."/>
            <person name="Fargo D.C."/>
            <person name="Farman M.L."/>
            <person name="Gathman A.C."/>
            <person name="Goldberg J."/>
            <person name="Guigo R."/>
            <person name="Hoegger P.J."/>
            <person name="Hooker J.B."/>
            <person name="Huggins A."/>
            <person name="James T.Y."/>
            <person name="Kamada T."/>
            <person name="Kilaru S."/>
            <person name="Kodira C."/>
            <person name="Kues U."/>
            <person name="Kupfer D."/>
            <person name="Kwan H.S."/>
            <person name="Lomsadze A."/>
            <person name="Li W."/>
            <person name="Lilly W.W."/>
            <person name="Ma L.J."/>
            <person name="Mackey A.J."/>
            <person name="Manning G."/>
            <person name="Martin F."/>
            <person name="Muraguchi H."/>
            <person name="Natvig D.O."/>
            <person name="Palmerini H."/>
            <person name="Ramesh M.A."/>
            <person name="Rehmeyer C.J."/>
            <person name="Roe B.A."/>
            <person name="Shenoy N."/>
            <person name="Stanke M."/>
            <person name="Ter-Hovhannisyan V."/>
            <person name="Tunlid A."/>
            <person name="Velagapudi R."/>
            <person name="Vision T.J."/>
            <person name="Zeng Q."/>
            <person name="Zolan M.E."/>
            <person name="Pukkila P.J."/>
        </authorList>
    </citation>
    <scope>NUCLEOTIDE SEQUENCE [LARGE SCALE GENOMIC DNA]</scope>
    <source>
        <strain evidence="7">Okayama-7 / 130 / ATCC MYA-4618 / FGSC 9003</strain>
    </source>
</reference>
<keyword evidence="2 3" id="KW-0694">RNA-binding</keyword>
<evidence type="ECO:0000256" key="3">
    <source>
        <dbReference type="PROSITE-ProRule" id="PRU00176"/>
    </source>
</evidence>
<name>A8NRT6_COPC7</name>
<gene>
    <name evidence="6" type="ORF">CC1G_02939</name>
</gene>